<accession>A0A2N5WAQ3</accession>
<sequence>MTDSNIEKTLINGEIEHLKHVRKRNCTTKTPKMYGKFKDGSIVELEDIKSSGVGFNGYTPYYRVLAAINREEGRDEEG</sequence>
<proteinExistence type="predicted"/>
<name>A0A2N5WAQ3_LACLL</name>
<protein>
    <submittedName>
        <fullName evidence="1">Uncharacterized protein</fullName>
    </submittedName>
</protein>
<organism evidence="1 2">
    <name type="scientific">Lactococcus lactis subsp. lactis</name>
    <name type="common">Streptococcus lactis</name>
    <dbReference type="NCBI Taxonomy" id="1360"/>
    <lineage>
        <taxon>Bacteria</taxon>
        <taxon>Bacillati</taxon>
        <taxon>Bacillota</taxon>
        <taxon>Bacilli</taxon>
        <taxon>Lactobacillales</taxon>
        <taxon>Streptococcaceae</taxon>
        <taxon>Lactococcus</taxon>
    </lineage>
</organism>
<dbReference type="RefSeq" id="WP_095586357.1">
    <property type="nucleotide sequence ID" value="NZ_PKRZ01000001.1"/>
</dbReference>
<dbReference type="Proteomes" id="UP000234865">
    <property type="component" value="Unassembled WGS sequence"/>
</dbReference>
<evidence type="ECO:0000313" key="2">
    <source>
        <dbReference type="Proteomes" id="UP000234865"/>
    </source>
</evidence>
<gene>
    <name evidence="1" type="ORF">CYU10_000148</name>
</gene>
<comment type="caution">
    <text evidence="1">The sequence shown here is derived from an EMBL/GenBank/DDBJ whole genome shotgun (WGS) entry which is preliminary data.</text>
</comment>
<evidence type="ECO:0000313" key="1">
    <source>
        <dbReference type="EMBL" id="PLW59298.1"/>
    </source>
</evidence>
<reference evidence="2" key="1">
    <citation type="submission" date="2016-08" db="EMBL/GenBank/DDBJ databases">
        <title>Comparative genomics of Lactococcus lactis strain WFLU12 isolated from the gastrointestinal tract of wild olive flounder (Paralichythys olivaceus).</title>
        <authorList>
            <person name="Nguyen T.L."/>
            <person name="Kim D.-H."/>
        </authorList>
    </citation>
    <scope>NUCLEOTIDE SEQUENCE [LARGE SCALE GENOMIC DNA]</scope>
    <source>
        <strain evidence="2">WFLU12</strain>
    </source>
</reference>
<dbReference type="AlphaFoldDB" id="A0A2N5WAQ3"/>
<dbReference type="EMBL" id="PKRZ01000001">
    <property type="protein sequence ID" value="PLW59298.1"/>
    <property type="molecule type" value="Genomic_DNA"/>
</dbReference>